<protein>
    <submittedName>
        <fullName evidence="1">Uncharacterized protein</fullName>
    </submittedName>
</protein>
<proteinExistence type="predicted"/>
<dbReference type="AlphaFoldDB" id="A0A5N6R500"/>
<reference evidence="1 2" key="1">
    <citation type="submission" date="2019-06" db="EMBL/GenBank/DDBJ databases">
        <title>A chromosomal-level reference genome of Carpinus fangiana (Coryloideae, Betulaceae).</title>
        <authorList>
            <person name="Yang X."/>
            <person name="Wang Z."/>
            <person name="Zhang L."/>
            <person name="Hao G."/>
            <person name="Liu J."/>
            <person name="Yang Y."/>
        </authorList>
    </citation>
    <scope>NUCLEOTIDE SEQUENCE [LARGE SCALE GENOMIC DNA]</scope>
    <source>
        <strain evidence="1">Cfa_2016G</strain>
        <tissue evidence="1">Leaf</tissue>
    </source>
</reference>
<dbReference type="EMBL" id="CM017325">
    <property type="protein sequence ID" value="KAE8055956.1"/>
    <property type="molecule type" value="Genomic_DNA"/>
</dbReference>
<dbReference type="Proteomes" id="UP000327013">
    <property type="component" value="Chromosome 5"/>
</dbReference>
<evidence type="ECO:0000313" key="1">
    <source>
        <dbReference type="EMBL" id="KAE8055956.1"/>
    </source>
</evidence>
<sequence length="379" mass="40041">MDVLRSTSGVEAKAVRVKVLSSSLLDLFPMPSCYKTGSDGEGMQSVMDCYALENLGHIQSKLDWVLDGLASKPKRGRKRLGFLGLSRGTDARESEYILEVGSGHFSAPGVGLSSNFSPSVIEAVVETPARFPSGSPSKTDSLPEPSQVWQIDPVSTLVSPVVVYVPPEVVSKADFPAATEEAQAQTDRISSPVNGLVVVGTTMAKGQLEHSVEDDLEKMMDCYLRDGILIHGGVSRPGSSSKVDMLPDIAQGRQNTPVSIGSTVIAYSCLCYVGAVVGCHSIHPVRSSETSRATADMNFDGPSHHDPILVEGVFASGGRPDFASDPSKTLANSENEFEVVGLVMEPPVVPLAANPAQNPLVDRSSTLDLAGAKLPVLPI</sequence>
<keyword evidence="2" id="KW-1185">Reference proteome</keyword>
<accession>A0A5N6R500</accession>
<evidence type="ECO:0000313" key="2">
    <source>
        <dbReference type="Proteomes" id="UP000327013"/>
    </source>
</evidence>
<organism evidence="1 2">
    <name type="scientific">Carpinus fangiana</name>
    <dbReference type="NCBI Taxonomy" id="176857"/>
    <lineage>
        <taxon>Eukaryota</taxon>
        <taxon>Viridiplantae</taxon>
        <taxon>Streptophyta</taxon>
        <taxon>Embryophyta</taxon>
        <taxon>Tracheophyta</taxon>
        <taxon>Spermatophyta</taxon>
        <taxon>Magnoliopsida</taxon>
        <taxon>eudicotyledons</taxon>
        <taxon>Gunneridae</taxon>
        <taxon>Pentapetalae</taxon>
        <taxon>rosids</taxon>
        <taxon>fabids</taxon>
        <taxon>Fagales</taxon>
        <taxon>Betulaceae</taxon>
        <taxon>Carpinus</taxon>
    </lineage>
</organism>
<gene>
    <name evidence="1" type="ORF">FH972_012761</name>
</gene>
<name>A0A5N6R500_9ROSI</name>